<organism evidence="2">
    <name type="scientific">Riptortus pedestris</name>
    <name type="common">Bean bug</name>
    <dbReference type="NCBI Taxonomy" id="329032"/>
    <lineage>
        <taxon>Eukaryota</taxon>
        <taxon>Metazoa</taxon>
        <taxon>Ecdysozoa</taxon>
        <taxon>Arthropoda</taxon>
        <taxon>Hexapoda</taxon>
        <taxon>Insecta</taxon>
        <taxon>Pterygota</taxon>
        <taxon>Neoptera</taxon>
        <taxon>Paraneoptera</taxon>
        <taxon>Hemiptera</taxon>
        <taxon>Heteroptera</taxon>
        <taxon>Panheteroptera</taxon>
        <taxon>Pentatomomorpha</taxon>
        <taxon>Coreoidea</taxon>
        <taxon>Alydidae</taxon>
        <taxon>Riptortus</taxon>
    </lineage>
</organism>
<name>R4WRV0_RIPPE</name>
<reference evidence="2" key="1">
    <citation type="journal article" date="2013" name="PLoS ONE">
        <title>Gene expression in gut symbiotic organ of stinkbug affected by extracellular bacterial symbiont.</title>
        <authorList>
            <person name="Futahashi R."/>
            <person name="Tanaka K."/>
            <person name="Tanahashi M."/>
            <person name="Nikoh N."/>
            <person name="Kikuchi Y."/>
            <person name="Lee B.L."/>
            <person name="Fukatsu T."/>
        </authorList>
    </citation>
    <scope>NUCLEOTIDE SEQUENCE</scope>
    <source>
        <tissue evidence="2">Midgut</tissue>
    </source>
</reference>
<protein>
    <submittedName>
        <fullName evidence="2">Uncharacterized protein</fullName>
    </submittedName>
</protein>
<dbReference type="AlphaFoldDB" id="R4WRV0"/>
<evidence type="ECO:0000313" key="2">
    <source>
        <dbReference type="EMBL" id="BAN20642.1"/>
    </source>
</evidence>
<feature type="chain" id="PRO_5004372740" evidence="1">
    <location>
        <begin position="20"/>
        <end position="207"/>
    </location>
</feature>
<keyword evidence="1" id="KW-0732">Signal</keyword>
<feature type="signal peptide" evidence="1">
    <location>
        <begin position="1"/>
        <end position="19"/>
    </location>
</feature>
<evidence type="ECO:0000256" key="1">
    <source>
        <dbReference type="SAM" id="SignalP"/>
    </source>
</evidence>
<accession>R4WRV0</accession>
<dbReference type="EMBL" id="AK417427">
    <property type="protein sequence ID" value="BAN20642.1"/>
    <property type="molecule type" value="mRNA"/>
</dbReference>
<sequence length="207" mass="23168">MSLLPLFILTVATFSQCNGDFLRTFGIEQSLVSILESKIESLKDIQKDVEHVLEKTEKRKEASSYSNERLLGLEGVPEPCLNLVSNGNADQPCPDLNVLAAQLKVVILDLTQLIADGVNAFNATFSSSTYECKQTYNPFTALRCFLRAFRAAYNSLSDLKSQIITLKEEAQKLYDEYTQYSHNCANHTEAHLKLISLCKNIHDVNSV</sequence>
<proteinExistence type="evidence at transcript level"/>